<feature type="region of interest" description="Disordered" evidence="1">
    <location>
        <begin position="318"/>
        <end position="340"/>
    </location>
</feature>
<reference evidence="2 3" key="1">
    <citation type="submission" date="2023-02" db="EMBL/GenBank/DDBJ databases">
        <title>LHISI_Scaffold_Assembly.</title>
        <authorList>
            <person name="Stuart O.P."/>
            <person name="Cleave R."/>
            <person name="Magrath M.J.L."/>
            <person name="Mikheyev A.S."/>
        </authorList>
    </citation>
    <scope>NUCLEOTIDE SEQUENCE [LARGE SCALE GENOMIC DNA]</scope>
    <source>
        <strain evidence="2">Daus_M_001</strain>
        <tissue evidence="2">Leg muscle</tissue>
    </source>
</reference>
<organism evidence="2 3">
    <name type="scientific">Dryococelus australis</name>
    <dbReference type="NCBI Taxonomy" id="614101"/>
    <lineage>
        <taxon>Eukaryota</taxon>
        <taxon>Metazoa</taxon>
        <taxon>Ecdysozoa</taxon>
        <taxon>Arthropoda</taxon>
        <taxon>Hexapoda</taxon>
        <taxon>Insecta</taxon>
        <taxon>Pterygota</taxon>
        <taxon>Neoptera</taxon>
        <taxon>Polyneoptera</taxon>
        <taxon>Phasmatodea</taxon>
        <taxon>Verophasmatodea</taxon>
        <taxon>Anareolatae</taxon>
        <taxon>Phasmatidae</taxon>
        <taxon>Eurycanthinae</taxon>
        <taxon>Dryococelus</taxon>
    </lineage>
</organism>
<dbReference type="Proteomes" id="UP001159363">
    <property type="component" value="Chromosome 6"/>
</dbReference>
<dbReference type="InterPro" id="IPR036397">
    <property type="entry name" value="RNaseH_sf"/>
</dbReference>
<feature type="region of interest" description="Disordered" evidence="1">
    <location>
        <begin position="352"/>
        <end position="389"/>
    </location>
</feature>
<feature type="region of interest" description="Disordered" evidence="1">
    <location>
        <begin position="847"/>
        <end position="878"/>
    </location>
</feature>
<feature type="region of interest" description="Disordered" evidence="1">
    <location>
        <begin position="217"/>
        <end position="283"/>
    </location>
</feature>
<comment type="caution">
    <text evidence="2">The sequence shown here is derived from an EMBL/GenBank/DDBJ whole genome shotgun (WGS) entry which is preliminary data.</text>
</comment>
<dbReference type="EMBL" id="JARBHB010000007">
    <property type="protein sequence ID" value="KAJ8879248.1"/>
    <property type="molecule type" value="Genomic_DNA"/>
</dbReference>
<protein>
    <submittedName>
        <fullName evidence="2">Uncharacterized protein</fullName>
    </submittedName>
</protein>
<proteinExistence type="predicted"/>
<gene>
    <name evidence="2" type="ORF">PR048_019854</name>
</gene>
<evidence type="ECO:0000313" key="2">
    <source>
        <dbReference type="EMBL" id="KAJ8879248.1"/>
    </source>
</evidence>
<sequence length="1564" mass="173640">MLLREANLNVSSKRALWWAMNGKMAGLMTLDIPGYLADLDATHSISVITKAKQSNTILQITNTSVRIYNLFSPCFPAAESYILLSFLFRFGLQGITAKAYSGLLELCFFGKPYDAKDPKEIKDLNDIDAHDIICWKTFPVHEGVVIQIARPSDLVVVNSKAFVFKASTVDPAPLRTSEKYILEHSFAQPSRVPLLALTLCEIETTILSEADSASQKAVRRVRSSRNEERGETGYPQENPLASDIVRHDSYGRKSGSDPCRKSNQLQRQCRYRPRAPLRRTRKIGAGMREMRRWQADGVLTSQLERLLVQMRRGARISPAPTAAPGIPDPAQPHPAARHGGVAMATALRASTPLAPGLDEGGGGGSPPGTIPATTAEPKKKNPYISKRNGGKRFKFANKYRDKEQLWWEKDIVADKSKFSLRGSYGRQIALRKTNQELTTTSSSRGLYDMAGELVFIDYVLQKEDYTNLRQNLRQSAKKLRIARKFMLYQDNDPKHTSHIVRMYMNMDITVLNAMKKKEEGWKSSHHDAADLPWRSRLVCHRSGMLEALAFAGNCSGRCYNSVGQPWPGYLASLRDTTLPACLSISSTDVSRTVAAPSREVPTGITRFANYSARQFPRPRLFKRNLQKFYIRIAGDHGSIIMELVHGVVTKAEITQEERQGNDETGKNAQQFLVTQRCRNAVRESGSGNLPAKSADNRESFTTTELHPSMRPTLLIHFGVLDSFPQLIINVVSMEQHRNEAAGERDPRENPLTNGIVRHDSHLRKSGTDYAMDKRKRPNQGRIPLPLQCAKCINKLFRWLSRGASVYVVRLLTCEKKKGRGGLVPARSVPAADLGRFTAPVSHSRWRRDASASLGDQPAPRIAGRELSGSGHVVPRQPGQPVNTKALRHAGKHLACLVTKSVEYTESGGDGVVVVKTRAIHLRPGTELADRMACGGEEGARQMQFPAKVKLRLPADPFTRVISAPVVPLSGGKTGGEAAPRTMPEIVLPRAGSGTHQRSRVRFLPACGYVFCIADQRFSSLKSATRCLLKRDYKPGLRFQASTRRKSPRNTGIDHEMPQNTARLQRVAHVRHVGCLRINITCSDFATKARHMTHYFATAQLVDDENSCFRTGEWVGTAVSPPPPASTVGKIRRRAHPVCGVLVLDLDIPCRQVLSPSAGRPAASNLREQRATRVPYQDWVMGQHVTSLRIYNWQQLPTAETPPTLLAIHSKPTWLASQTHFPLAGGIYEFRGCARISWKLVPSAQHGIWRKFSAMADDTVNTTATRGSAVFGRSYRAEVWIDEDEGYGTTADECFCSVESPISPRYAYKIICKIVIISLGRFRTKAASLHLFMVGFRNGSVHRGRAIMLAAHNQSPCLQLRLAKTAWMDMSARGDWRQDKPDVGGHVEAEAVSARYMCRGHLPASLISPSSCANTHPAALRAGFYCLTRCSVVNDEPCTALGEARARKFSCHGAVEVKLKEQGNPEEGRPRLQGRDRDTIMQGEVGGSAADGVKPCTTEYVSNFPKFCQIRAIVTCYWVAWYHQVQTLLSHYAFTPNCINGRDRTNAHERKQKQPKPGKSGSTSY</sequence>
<keyword evidence="3" id="KW-1185">Reference proteome</keyword>
<feature type="compositionally biased region" description="Basic residues" evidence="1">
    <location>
        <begin position="269"/>
        <end position="282"/>
    </location>
</feature>
<name>A0ABQ9H4Z6_9NEOP</name>
<feature type="compositionally biased region" description="Basic and acidic residues" evidence="1">
    <location>
        <begin position="244"/>
        <end position="260"/>
    </location>
</feature>
<evidence type="ECO:0000313" key="3">
    <source>
        <dbReference type="Proteomes" id="UP001159363"/>
    </source>
</evidence>
<feature type="region of interest" description="Disordered" evidence="1">
    <location>
        <begin position="1545"/>
        <end position="1564"/>
    </location>
</feature>
<accession>A0ABQ9H4Z6</accession>
<dbReference type="Gene3D" id="3.30.420.10">
    <property type="entry name" value="Ribonuclease H-like superfamily/Ribonuclease H"/>
    <property type="match status" value="1"/>
</dbReference>
<evidence type="ECO:0000256" key="1">
    <source>
        <dbReference type="SAM" id="MobiDB-lite"/>
    </source>
</evidence>